<proteinExistence type="inferred from homology"/>
<dbReference type="CTD" id="4537"/>
<evidence type="ECO:0000256" key="2">
    <source>
        <dbReference type="ARBA" id="ARBA00008472"/>
    </source>
</evidence>
<sequence>MNQATSMFIICLLIPTVVLVAANLLAARSTEDREKSTPFECGFDPKNTARIPFSMRFFLLAIIFIVFDIEIVLLMPVPTMLMTYYATHILVTCMLFIIILIVGLIHEWNEGSLDWST</sequence>
<name>A0A088DAD8_9ANNE</name>
<evidence type="ECO:0000256" key="9">
    <source>
        <dbReference type="ARBA" id="ARBA00023027"/>
    </source>
</evidence>
<dbReference type="AlphaFoldDB" id="A0A088DAD8"/>
<dbReference type="PANTHER" id="PTHR11058:SF9">
    <property type="entry name" value="NADH-UBIQUINONE OXIDOREDUCTASE CHAIN 3"/>
    <property type="match status" value="1"/>
</dbReference>
<comment type="catalytic activity">
    <reaction evidence="12 13">
        <text>a ubiquinone + NADH + 5 H(+)(in) = a ubiquinol + NAD(+) + 4 H(+)(out)</text>
        <dbReference type="Rhea" id="RHEA:29091"/>
        <dbReference type="Rhea" id="RHEA-COMP:9565"/>
        <dbReference type="Rhea" id="RHEA-COMP:9566"/>
        <dbReference type="ChEBI" id="CHEBI:15378"/>
        <dbReference type="ChEBI" id="CHEBI:16389"/>
        <dbReference type="ChEBI" id="CHEBI:17976"/>
        <dbReference type="ChEBI" id="CHEBI:57540"/>
        <dbReference type="ChEBI" id="CHEBI:57945"/>
        <dbReference type="EC" id="7.1.1.2"/>
    </reaction>
</comment>
<keyword evidence="5 13" id="KW-0813">Transport</keyword>
<evidence type="ECO:0000256" key="3">
    <source>
        <dbReference type="ARBA" id="ARBA00012944"/>
    </source>
</evidence>
<evidence type="ECO:0000256" key="10">
    <source>
        <dbReference type="ARBA" id="ARBA00023075"/>
    </source>
</evidence>
<evidence type="ECO:0000256" key="7">
    <source>
        <dbReference type="ARBA" id="ARBA00022967"/>
    </source>
</evidence>
<keyword evidence="11 13" id="KW-0472">Membrane</keyword>
<dbReference type="PANTHER" id="PTHR11058">
    <property type="entry name" value="NADH-UBIQUINONE OXIDOREDUCTASE CHAIN 3"/>
    <property type="match status" value="1"/>
</dbReference>
<accession>A0A088DAD8</accession>
<keyword evidence="9 13" id="KW-0520">NAD</keyword>
<reference evidence="14" key="1">
    <citation type="journal article" date="2014" name="Mitochondrial DNA">
        <title>Complete mitochondrial genome of a Pheretimoid earthworm Metaphire vulgaris (Oligochaeta: Megascolecidae).</title>
        <authorList>
            <person name="Zhang L."/>
            <person name="Jiang J."/>
            <person name="Dong Y."/>
            <person name="Qiu J."/>
        </authorList>
    </citation>
    <scope>NUCLEOTIDE SEQUENCE</scope>
    <source>
        <strain evidence="14">M01</strain>
    </source>
</reference>
<dbReference type="InterPro" id="IPR038430">
    <property type="entry name" value="NDAH_ubi_oxred_su3_sf"/>
</dbReference>
<keyword evidence="13 14" id="KW-0496">Mitochondrion</keyword>
<evidence type="ECO:0000256" key="8">
    <source>
        <dbReference type="ARBA" id="ARBA00022989"/>
    </source>
</evidence>
<keyword evidence="7 13" id="KW-1278">Translocase</keyword>
<keyword evidence="13" id="KW-0679">Respiratory chain</keyword>
<evidence type="ECO:0000256" key="5">
    <source>
        <dbReference type="ARBA" id="ARBA00022448"/>
    </source>
</evidence>
<dbReference type="FunFam" id="1.20.58.1610:FF:000004">
    <property type="entry name" value="NADH-quinone oxidoreductase subunit A"/>
    <property type="match status" value="1"/>
</dbReference>
<dbReference type="GO" id="GO:0031966">
    <property type="term" value="C:mitochondrial membrane"/>
    <property type="evidence" value="ECO:0007669"/>
    <property type="project" value="UniProtKB-SubCell"/>
</dbReference>
<comment type="similarity">
    <text evidence="2 13">Belongs to the complex I subunit 3 family.</text>
</comment>
<feature type="transmembrane region" description="Helical" evidence="13">
    <location>
        <begin position="57"/>
        <end position="77"/>
    </location>
</feature>
<evidence type="ECO:0000256" key="13">
    <source>
        <dbReference type="RuleBase" id="RU003640"/>
    </source>
</evidence>
<organism evidence="14">
    <name type="scientific">Amynthas aspergillum</name>
    <dbReference type="NCBI Taxonomy" id="320991"/>
    <lineage>
        <taxon>Eukaryota</taxon>
        <taxon>Metazoa</taxon>
        <taxon>Spiralia</taxon>
        <taxon>Lophotrochozoa</taxon>
        <taxon>Annelida</taxon>
        <taxon>Clitellata</taxon>
        <taxon>Oligochaeta</taxon>
        <taxon>Crassiclitellata</taxon>
        <taxon>Megascolecida</taxon>
        <taxon>Megascolecidae</taxon>
        <taxon>Amynthas</taxon>
    </lineage>
</organism>
<dbReference type="GO" id="GO:0008137">
    <property type="term" value="F:NADH dehydrogenase (ubiquinone) activity"/>
    <property type="evidence" value="ECO:0007669"/>
    <property type="project" value="UniProtKB-UniRule"/>
</dbReference>
<evidence type="ECO:0000313" key="14">
    <source>
        <dbReference type="EMBL" id="AIL51412.1"/>
    </source>
</evidence>
<evidence type="ECO:0000256" key="11">
    <source>
        <dbReference type="ARBA" id="ARBA00023136"/>
    </source>
</evidence>
<keyword evidence="10 13" id="KW-0830">Ubiquinone</keyword>
<keyword evidence="13" id="KW-0249">Electron transport</keyword>
<keyword evidence="6 13" id="KW-0812">Transmembrane</keyword>
<dbReference type="EC" id="7.1.1.2" evidence="3 13"/>
<dbReference type="GO" id="GO:0030964">
    <property type="term" value="C:NADH dehydrogenase complex"/>
    <property type="evidence" value="ECO:0007669"/>
    <property type="project" value="TreeGrafter"/>
</dbReference>
<comment type="function">
    <text evidence="13">Core subunit of the mitochondrial membrane respiratory chain NADH dehydrogenase (Complex I) which catalyzes electron transfer from NADH through the respiratory chain, using ubiquinone as an electron acceptor. Essential for the catalytic activity of complex I.</text>
</comment>
<dbReference type="InterPro" id="IPR000440">
    <property type="entry name" value="NADH_UbQ/plastoQ_OxRdtase_su3"/>
</dbReference>
<dbReference type="Pfam" id="PF00507">
    <property type="entry name" value="Oxidored_q4"/>
    <property type="match status" value="1"/>
</dbReference>
<evidence type="ECO:0000256" key="6">
    <source>
        <dbReference type="ARBA" id="ARBA00022692"/>
    </source>
</evidence>
<protein>
    <recommendedName>
        <fullName evidence="4 13">NADH-ubiquinone oxidoreductase chain 3</fullName>
        <ecNumber evidence="3 13">7.1.1.2</ecNumber>
    </recommendedName>
</protein>
<feature type="transmembrane region" description="Helical" evidence="13">
    <location>
        <begin position="83"/>
        <end position="105"/>
    </location>
</feature>
<dbReference type="Gene3D" id="1.20.58.1610">
    <property type="entry name" value="NADH:ubiquinone/plastoquinone oxidoreductase, chain 3"/>
    <property type="match status" value="1"/>
</dbReference>
<evidence type="ECO:0000256" key="4">
    <source>
        <dbReference type="ARBA" id="ARBA00021007"/>
    </source>
</evidence>
<geneLocation type="mitochondrion" evidence="14"/>
<dbReference type="GeneID" id="20832859"/>
<evidence type="ECO:0000256" key="1">
    <source>
        <dbReference type="ARBA" id="ARBA00004141"/>
    </source>
</evidence>
<feature type="transmembrane region" description="Helical" evidence="13">
    <location>
        <begin position="6"/>
        <end position="26"/>
    </location>
</feature>
<gene>
    <name evidence="14" type="primary">ND3</name>
</gene>
<keyword evidence="8 13" id="KW-1133">Transmembrane helix</keyword>
<dbReference type="RefSeq" id="YP_009092419.1">
    <property type="nucleotide sequence ID" value="NC_025292.1"/>
</dbReference>
<evidence type="ECO:0000256" key="12">
    <source>
        <dbReference type="ARBA" id="ARBA00049551"/>
    </source>
</evidence>
<comment type="subcellular location">
    <subcellularLocation>
        <location evidence="1">Membrane</location>
        <topology evidence="1">Multi-pass membrane protein</topology>
    </subcellularLocation>
    <subcellularLocation>
        <location evidence="13">Mitochondrion membrane</location>
        <topology evidence="13">Multi-pass membrane protein</topology>
    </subcellularLocation>
</comment>
<dbReference type="EMBL" id="KJ830749">
    <property type="protein sequence ID" value="AIL51412.1"/>
    <property type="molecule type" value="Genomic_DNA"/>
</dbReference>